<keyword evidence="3" id="KW-1185">Reference proteome</keyword>
<sequence length="144" mass="16557">MEEYNYAHKAFRCAMKLHTYSDEKTIRIMTLYWWMHWFWITYLMFMTFGENITVLHSNSTDCLPAYKSGTSNGTTKGATLCLSSTPYPRTQEKSTTPPKKLIFKSVLPSLKKANISSVIKLNTSSYDGNISNQQCFLSLTKQII</sequence>
<evidence type="ECO:0000256" key="1">
    <source>
        <dbReference type="SAM" id="Phobius"/>
    </source>
</evidence>
<gene>
    <name evidence="2" type="ORF">CALMAC_LOCUS18405</name>
</gene>
<dbReference type="EMBL" id="CAACVG010012786">
    <property type="protein sequence ID" value="VEN60837.1"/>
    <property type="molecule type" value="Genomic_DNA"/>
</dbReference>
<dbReference type="Proteomes" id="UP000410492">
    <property type="component" value="Unassembled WGS sequence"/>
</dbReference>
<keyword evidence="1" id="KW-1133">Transmembrane helix</keyword>
<dbReference type="OrthoDB" id="8192800at2759"/>
<dbReference type="AlphaFoldDB" id="A0A653DLY0"/>
<keyword evidence="1" id="KW-0472">Membrane</keyword>
<accession>A0A653DLY0</accession>
<name>A0A653DLY0_CALMS</name>
<evidence type="ECO:0000313" key="3">
    <source>
        <dbReference type="Proteomes" id="UP000410492"/>
    </source>
</evidence>
<keyword evidence="1" id="KW-0812">Transmembrane</keyword>
<reference evidence="2 3" key="1">
    <citation type="submission" date="2019-01" db="EMBL/GenBank/DDBJ databases">
        <authorList>
            <person name="Sayadi A."/>
        </authorList>
    </citation>
    <scope>NUCLEOTIDE SEQUENCE [LARGE SCALE GENOMIC DNA]</scope>
</reference>
<proteinExistence type="predicted"/>
<feature type="transmembrane region" description="Helical" evidence="1">
    <location>
        <begin position="31"/>
        <end position="49"/>
    </location>
</feature>
<evidence type="ECO:0000313" key="2">
    <source>
        <dbReference type="EMBL" id="VEN60837.1"/>
    </source>
</evidence>
<organism evidence="2 3">
    <name type="scientific">Callosobruchus maculatus</name>
    <name type="common">Southern cowpea weevil</name>
    <name type="synonym">Pulse bruchid</name>
    <dbReference type="NCBI Taxonomy" id="64391"/>
    <lineage>
        <taxon>Eukaryota</taxon>
        <taxon>Metazoa</taxon>
        <taxon>Ecdysozoa</taxon>
        <taxon>Arthropoda</taxon>
        <taxon>Hexapoda</taxon>
        <taxon>Insecta</taxon>
        <taxon>Pterygota</taxon>
        <taxon>Neoptera</taxon>
        <taxon>Endopterygota</taxon>
        <taxon>Coleoptera</taxon>
        <taxon>Polyphaga</taxon>
        <taxon>Cucujiformia</taxon>
        <taxon>Chrysomeloidea</taxon>
        <taxon>Chrysomelidae</taxon>
        <taxon>Bruchinae</taxon>
        <taxon>Bruchini</taxon>
        <taxon>Callosobruchus</taxon>
    </lineage>
</organism>
<protein>
    <submittedName>
        <fullName evidence="2">Uncharacterized protein</fullName>
    </submittedName>
</protein>